<protein>
    <submittedName>
        <fullName evidence="2">CRISPR-associated protein</fullName>
    </submittedName>
</protein>
<dbReference type="InterPro" id="IPR021124">
    <property type="entry name" value="CRISPR-assoc_prot_Cas5"/>
</dbReference>
<dbReference type="InterPro" id="IPR013422">
    <property type="entry name" value="CRISPR-assoc_prot_Cas5_N"/>
</dbReference>
<name>I3IP73_9BACT</name>
<evidence type="ECO:0000256" key="1">
    <source>
        <dbReference type="ARBA" id="ARBA00023118"/>
    </source>
</evidence>
<organism evidence="2 3">
    <name type="scientific">Candidatus Jettenia caeni</name>
    <dbReference type="NCBI Taxonomy" id="247490"/>
    <lineage>
        <taxon>Bacteria</taxon>
        <taxon>Pseudomonadati</taxon>
        <taxon>Planctomycetota</taxon>
        <taxon>Candidatus Brocadiia</taxon>
        <taxon>Candidatus Brocadiales</taxon>
        <taxon>Candidatus Brocadiaceae</taxon>
        <taxon>Candidatus Jettenia</taxon>
    </lineage>
</organism>
<keyword evidence="1" id="KW-0051">Antiviral defense</keyword>
<dbReference type="STRING" id="247490.KSU1_D0209"/>
<dbReference type="GO" id="GO:0051607">
    <property type="term" value="P:defense response to virus"/>
    <property type="evidence" value="ECO:0007669"/>
    <property type="project" value="UniProtKB-KW"/>
</dbReference>
<keyword evidence="3" id="KW-1185">Reference proteome</keyword>
<comment type="caution">
    <text evidence="2">The sequence shown here is derived from an EMBL/GenBank/DDBJ whole genome shotgun (WGS) entry which is preliminary data.</text>
</comment>
<proteinExistence type="predicted"/>
<dbReference type="OrthoDB" id="1805474at2"/>
<gene>
    <name evidence="2" type="ORF">KSU1_D0209</name>
</gene>
<evidence type="ECO:0000313" key="3">
    <source>
        <dbReference type="Proteomes" id="UP000002985"/>
    </source>
</evidence>
<reference evidence="2 3" key="1">
    <citation type="journal article" date="2012" name="FEBS Lett.">
        <title>Anammox organism KSU-1 expresses a NirK-type copper-containing nitrite reductase instead of a NirS-type with cytochrome cd1.</title>
        <authorList>
            <person name="Hira D."/>
            <person name="Toh H."/>
            <person name="Migita C.T."/>
            <person name="Okubo H."/>
            <person name="Nishiyama T."/>
            <person name="Hattori M."/>
            <person name="Furukawa K."/>
            <person name="Fujii T."/>
        </authorList>
    </citation>
    <scope>NUCLEOTIDE SEQUENCE [LARGE SCALE GENOMIC DNA]</scope>
</reference>
<dbReference type="EMBL" id="BAFH01000004">
    <property type="protein sequence ID" value="GAB63518.1"/>
    <property type="molecule type" value="Genomic_DNA"/>
</dbReference>
<dbReference type="AlphaFoldDB" id="I3IP73"/>
<dbReference type="Proteomes" id="UP000002985">
    <property type="component" value="Unassembled WGS sequence"/>
</dbReference>
<dbReference type="Pfam" id="PF09704">
    <property type="entry name" value="Cas_Cas5d"/>
    <property type="match status" value="1"/>
</dbReference>
<dbReference type="NCBIfam" id="TIGR02593">
    <property type="entry name" value="CRISPR_cas5"/>
    <property type="match status" value="1"/>
</dbReference>
<sequence>MKGITFILECPYFCCFRRPTSTSTMITYPVIPLTTLRGFVANAMGLQRNDFVLQDKMRIGIAPLSSPFVFTELAKILKLKEGEKRDRPQIYPSSPMYKELLINVSMKIYLGIEDGNYFDFIINALNNPARPLYIGQSDDMVVISDIKGFDMVKKDTALSLMGIALGIHNDCELVKLPYRFKDLSTLEYTSVLSIPKPNNPITLKNPAECYYFGDEGVQLL</sequence>
<evidence type="ECO:0000313" key="2">
    <source>
        <dbReference type="EMBL" id="GAB63518.1"/>
    </source>
</evidence>
<accession>I3IP73</accession>
<dbReference type="GO" id="GO:0043571">
    <property type="term" value="P:maintenance of CRISPR repeat elements"/>
    <property type="evidence" value="ECO:0007669"/>
    <property type="project" value="InterPro"/>
</dbReference>